<sequence>MSRTNFSLLFLSFCLWIPTACSYWLMAANNVLTIQRMDPIRYPGIVGSHVHSVLGGSSFSLNLSTADLQGSECTSIPVQEDKSNYWYPHLYWQKNDGSFVTVNGSAVIFTNDNSPTEACADYLFNDNSSLMTPFPDDFRMISGLYHIPAESRLLTVHVGDPNLRTLNASSFAQQAITFLCLNFNGVSTKYNELPVNQDCSSGIRSQINFPSCWDGKNVDSEDHKSHVAFPSTGPDNGTCNDPNYPVTIPRIFMEVYWVTQGFQDQRGEAMTPRQPFVFSNGDPTGYGYHADFFNGWESGVLQRAINECHCNPYGDPSCCVAAGTFSINQNARCYISNTVDEITTGNLTTLPGANPVQAPCYEDYVAAYTPAIVGPVYVSTEEGVVPNGTTEVVAPARTVDVGGRKPAGTCLWTGGATGRGVPWVVVLLGILMTTVGLV</sequence>
<evidence type="ECO:0000313" key="4">
    <source>
        <dbReference type="Proteomes" id="UP000218334"/>
    </source>
</evidence>
<evidence type="ECO:0000256" key="1">
    <source>
        <dbReference type="SAM" id="SignalP"/>
    </source>
</evidence>
<feature type="domain" description="DUF1996" evidence="2">
    <location>
        <begin position="38"/>
        <end position="296"/>
    </location>
</feature>
<dbReference type="AlphaFoldDB" id="A0A2H3CA10"/>
<keyword evidence="1" id="KW-0732">Signal</keyword>
<dbReference type="PANTHER" id="PTHR43662:SF3">
    <property type="entry name" value="DOMAIN PROTEIN, PUTATIVE (AFU_ORTHOLOGUE AFUA_6G11970)-RELATED"/>
    <property type="match status" value="1"/>
</dbReference>
<evidence type="ECO:0000259" key="2">
    <source>
        <dbReference type="Pfam" id="PF09362"/>
    </source>
</evidence>
<reference evidence="4" key="1">
    <citation type="journal article" date="2017" name="Nat. Ecol. Evol.">
        <title>Genome expansion and lineage-specific genetic innovations in the forest pathogenic fungi Armillaria.</title>
        <authorList>
            <person name="Sipos G."/>
            <person name="Prasanna A.N."/>
            <person name="Walter M.C."/>
            <person name="O'Connor E."/>
            <person name="Balint B."/>
            <person name="Krizsan K."/>
            <person name="Kiss B."/>
            <person name="Hess J."/>
            <person name="Varga T."/>
            <person name="Slot J."/>
            <person name="Riley R."/>
            <person name="Boka B."/>
            <person name="Rigling D."/>
            <person name="Barry K."/>
            <person name="Lee J."/>
            <person name="Mihaltcheva S."/>
            <person name="LaButti K."/>
            <person name="Lipzen A."/>
            <person name="Waldron R."/>
            <person name="Moloney N.M."/>
            <person name="Sperisen C."/>
            <person name="Kredics L."/>
            <person name="Vagvoelgyi C."/>
            <person name="Patrignani A."/>
            <person name="Fitzpatrick D."/>
            <person name="Nagy I."/>
            <person name="Doyle S."/>
            <person name="Anderson J.B."/>
            <person name="Grigoriev I.V."/>
            <person name="Gueldener U."/>
            <person name="Muensterkoetter M."/>
            <person name="Nagy L.G."/>
        </authorList>
    </citation>
    <scope>NUCLEOTIDE SEQUENCE [LARGE SCALE GENOMIC DNA]</scope>
    <source>
        <strain evidence="4">28-4</strain>
    </source>
</reference>
<name>A0A2H3CA10_9AGAR</name>
<dbReference type="STRING" id="1076256.A0A2H3CA10"/>
<gene>
    <name evidence="3" type="ORF">ARMSODRAFT_1069638</name>
</gene>
<evidence type="ECO:0000313" key="3">
    <source>
        <dbReference type="EMBL" id="PBK72116.1"/>
    </source>
</evidence>
<accession>A0A2H3CA10</accession>
<dbReference type="EMBL" id="KZ293422">
    <property type="protein sequence ID" value="PBK72116.1"/>
    <property type="molecule type" value="Genomic_DNA"/>
</dbReference>
<keyword evidence="4" id="KW-1185">Reference proteome</keyword>
<feature type="signal peptide" evidence="1">
    <location>
        <begin position="1"/>
        <end position="22"/>
    </location>
</feature>
<dbReference type="InterPro" id="IPR018535">
    <property type="entry name" value="DUF1996"/>
</dbReference>
<dbReference type="Pfam" id="PF09362">
    <property type="entry name" value="DUF1996"/>
    <property type="match status" value="1"/>
</dbReference>
<protein>
    <recommendedName>
        <fullName evidence="2">DUF1996 domain-containing protein</fullName>
    </recommendedName>
</protein>
<dbReference type="PANTHER" id="PTHR43662">
    <property type="match status" value="1"/>
</dbReference>
<organism evidence="3 4">
    <name type="scientific">Armillaria solidipes</name>
    <dbReference type="NCBI Taxonomy" id="1076256"/>
    <lineage>
        <taxon>Eukaryota</taxon>
        <taxon>Fungi</taxon>
        <taxon>Dikarya</taxon>
        <taxon>Basidiomycota</taxon>
        <taxon>Agaricomycotina</taxon>
        <taxon>Agaricomycetes</taxon>
        <taxon>Agaricomycetidae</taxon>
        <taxon>Agaricales</taxon>
        <taxon>Marasmiineae</taxon>
        <taxon>Physalacriaceae</taxon>
        <taxon>Armillaria</taxon>
    </lineage>
</organism>
<dbReference type="Proteomes" id="UP000218334">
    <property type="component" value="Unassembled WGS sequence"/>
</dbReference>
<proteinExistence type="predicted"/>
<feature type="chain" id="PRO_5013594714" description="DUF1996 domain-containing protein" evidence="1">
    <location>
        <begin position="23"/>
        <end position="438"/>
    </location>
</feature>